<dbReference type="PANTHER" id="PTHR43284:SF1">
    <property type="entry name" value="ASPARAGINE SYNTHETASE"/>
    <property type="match status" value="1"/>
</dbReference>
<dbReference type="Gene3D" id="3.60.20.10">
    <property type="entry name" value="Glutamine Phosphoribosylpyrophosphate, subunit 1, domain 1"/>
    <property type="match status" value="1"/>
</dbReference>
<keyword evidence="7" id="KW-0436">Ligase</keyword>
<dbReference type="InterPro" id="IPR001962">
    <property type="entry name" value="Asn_synthase"/>
</dbReference>
<dbReference type="InterPro" id="IPR014729">
    <property type="entry name" value="Rossmann-like_a/b/a_fold"/>
</dbReference>
<dbReference type="RefSeq" id="WP_013281766.1">
    <property type="nucleotide sequence ID" value="NC_014387.1"/>
</dbReference>
<dbReference type="GO" id="GO:0006529">
    <property type="term" value="P:asparagine biosynthetic process"/>
    <property type="evidence" value="ECO:0007669"/>
    <property type="project" value="UniProtKB-KW"/>
</dbReference>
<dbReference type="KEGG" id="bpb:bpr_I2380"/>
<dbReference type="EMBL" id="CP001810">
    <property type="protein sequence ID" value="ADL35113.1"/>
    <property type="molecule type" value="Genomic_DNA"/>
</dbReference>
<feature type="domain" description="Asparagine synthetase" evidence="5">
    <location>
        <begin position="524"/>
        <end position="628"/>
    </location>
</feature>
<comment type="pathway">
    <text evidence="1">Amino-acid biosynthesis; L-asparagine biosynthesis; L-asparagine from L-aspartate (L-Gln route): step 1/1.</text>
</comment>
<evidence type="ECO:0000259" key="6">
    <source>
        <dbReference type="Pfam" id="PF13537"/>
    </source>
</evidence>
<feature type="domain" description="Asparagine synthetase" evidence="5">
    <location>
        <begin position="259"/>
        <end position="397"/>
    </location>
</feature>
<dbReference type="InterPro" id="IPR017932">
    <property type="entry name" value="GATase_2_dom"/>
</dbReference>
<dbReference type="HOGENOM" id="CLU_014658_3_3_9"/>
<evidence type="ECO:0000256" key="2">
    <source>
        <dbReference type="ARBA" id="ARBA00012737"/>
    </source>
</evidence>
<dbReference type="GO" id="GO:0004066">
    <property type="term" value="F:asparagine synthase (glutamine-hydrolyzing) activity"/>
    <property type="evidence" value="ECO:0007669"/>
    <property type="project" value="UniProtKB-EC"/>
</dbReference>
<dbReference type="InterPro" id="IPR051786">
    <property type="entry name" value="ASN_synthetase/amidase"/>
</dbReference>
<keyword evidence="8" id="KW-1185">Reference proteome</keyword>
<dbReference type="eggNOG" id="COG0367">
    <property type="taxonomic scope" value="Bacteria"/>
</dbReference>
<dbReference type="Pfam" id="PF13537">
    <property type="entry name" value="GATase_7"/>
    <property type="match status" value="1"/>
</dbReference>
<feature type="domain" description="Glutamine amidotransferase type-2" evidence="6">
    <location>
        <begin position="58"/>
        <end position="170"/>
    </location>
</feature>
<dbReference type="Proteomes" id="UP000001299">
    <property type="component" value="Chromosome 1"/>
</dbReference>
<dbReference type="Pfam" id="PF00733">
    <property type="entry name" value="Asn_synthase"/>
    <property type="match status" value="2"/>
</dbReference>
<evidence type="ECO:0000313" key="7">
    <source>
        <dbReference type="EMBL" id="ADL35113.1"/>
    </source>
</evidence>
<accession>E0RZJ7</accession>
<evidence type="ECO:0000256" key="3">
    <source>
        <dbReference type="ARBA" id="ARBA00022888"/>
    </source>
</evidence>
<dbReference type="STRING" id="515622.bpr_I2380"/>
<sequence length="654" mass="75216">MSAIWGYINLKNNTSEDYTKLSELMKKPYDECVIERIGIEQFENGFFACGLQCFNKRSHNERLPIYDSESQIVFTADVVLNDRKKLIEELTVAGVGGLNEETPDGELSFYAWKKWGHEFTDHIIGLFAIAVYDKKDNSFYLFTDHTGSRCVDYSICGNELFFSTLSKPILNVMPQEYKGIDEQFIVGCEASLTPYMYVFPDRTPFRNVYHSVRGNYVKAEPGKDKWKYRSVVYYTPGITRKLDRVWPKNPKDSAYREAFRDVFFKCVEDAMDTDGEVAATISSGLDSSSVATVAAKSLQKKGRKLYGFTSVPIKGFDKSTSKWEITDESSGVKNIIAGYPNIEQEFCDCYGMSPFTEMDELVHMFEIPGKAFVNQVWMKYIIKTASQKGCKVLLTGEFGNFTISRGEIREYFFQKFLSGHVLEAKKQLGIYGGKCGIPRKALFQGMLDEIVSEVTFKLGINNAYKKIIDDELIKPAMLSKYRINKVLIKRFNFYGFTSVLSPKKMYRNLGDINILQTQGLYDTKYSLYFGVLFRDPTKDKRLLELCASFSPDQYVFNGLERRLVREYLDDYLPDRERLQYKYKGRQAADKVKRLSSFGEDKRQSKINEAVYGFMNRDGVEALMKEDINEKNALNVVRILALGRFFDEFSEVINI</sequence>
<comment type="catalytic activity">
    <reaction evidence="4">
        <text>L-aspartate + L-glutamine + ATP + H2O = L-asparagine + L-glutamate + AMP + diphosphate + H(+)</text>
        <dbReference type="Rhea" id="RHEA:12228"/>
        <dbReference type="ChEBI" id="CHEBI:15377"/>
        <dbReference type="ChEBI" id="CHEBI:15378"/>
        <dbReference type="ChEBI" id="CHEBI:29985"/>
        <dbReference type="ChEBI" id="CHEBI:29991"/>
        <dbReference type="ChEBI" id="CHEBI:30616"/>
        <dbReference type="ChEBI" id="CHEBI:33019"/>
        <dbReference type="ChEBI" id="CHEBI:58048"/>
        <dbReference type="ChEBI" id="CHEBI:58359"/>
        <dbReference type="ChEBI" id="CHEBI:456215"/>
        <dbReference type="EC" id="6.3.5.4"/>
    </reaction>
</comment>
<dbReference type="EC" id="6.3.5.4" evidence="2"/>
<dbReference type="Gene3D" id="3.40.50.620">
    <property type="entry name" value="HUPs"/>
    <property type="match status" value="1"/>
</dbReference>
<evidence type="ECO:0000313" key="8">
    <source>
        <dbReference type="Proteomes" id="UP000001299"/>
    </source>
</evidence>
<protein>
    <recommendedName>
        <fullName evidence="2">asparagine synthase (glutamine-hydrolyzing)</fullName>
        <ecNumber evidence="2">6.3.5.4</ecNumber>
    </recommendedName>
</protein>
<evidence type="ECO:0000259" key="5">
    <source>
        <dbReference type="Pfam" id="PF00733"/>
    </source>
</evidence>
<reference evidence="7 8" key="1">
    <citation type="journal article" date="2010" name="PLoS ONE">
        <title>The glycobiome of the rumen bacterium Butyrivibrio proteoclasticus B316(T) highlights adaptation to a polysaccharide-rich environment.</title>
        <authorList>
            <person name="Kelly W.J."/>
            <person name="Leahy S.C."/>
            <person name="Altermann E."/>
            <person name="Yeoman C.J."/>
            <person name="Dunne J.C."/>
            <person name="Kong Z."/>
            <person name="Pacheco D.M."/>
            <person name="Li D."/>
            <person name="Noel S.J."/>
            <person name="Moon C.D."/>
            <person name="Cookson A.L."/>
            <person name="Attwood G.T."/>
        </authorList>
    </citation>
    <scope>NUCLEOTIDE SEQUENCE [LARGE SCALE GENOMIC DNA]</scope>
    <source>
        <strain evidence="8">ATCC 51982 / DSM 14932 / B316</strain>
    </source>
</reference>
<proteinExistence type="predicted"/>
<dbReference type="InterPro" id="IPR029055">
    <property type="entry name" value="Ntn_hydrolases_N"/>
</dbReference>
<gene>
    <name evidence="7" type="primary">asnB8</name>
    <name evidence="7" type="ordered locus">bpr_I2380</name>
</gene>
<dbReference type="PANTHER" id="PTHR43284">
    <property type="entry name" value="ASPARAGINE SYNTHETASE (GLUTAMINE-HYDROLYZING)"/>
    <property type="match status" value="1"/>
</dbReference>
<keyword evidence="3" id="KW-0028">Amino-acid biosynthesis</keyword>
<dbReference type="AlphaFoldDB" id="E0RZJ7"/>
<keyword evidence="3" id="KW-0061">Asparagine biosynthesis</keyword>
<dbReference type="SUPFAM" id="SSF56235">
    <property type="entry name" value="N-terminal nucleophile aminohydrolases (Ntn hydrolases)"/>
    <property type="match status" value="1"/>
</dbReference>
<organism evidence="7 8">
    <name type="scientific">Butyrivibrio proteoclasticus (strain ATCC 51982 / DSM 14932 / B316)</name>
    <name type="common">Clostridium proteoclasticum</name>
    <dbReference type="NCBI Taxonomy" id="515622"/>
    <lineage>
        <taxon>Bacteria</taxon>
        <taxon>Bacillati</taxon>
        <taxon>Bacillota</taxon>
        <taxon>Clostridia</taxon>
        <taxon>Lachnospirales</taxon>
        <taxon>Lachnospiraceae</taxon>
        <taxon>Butyrivibrio</taxon>
    </lineage>
</organism>
<evidence type="ECO:0000256" key="1">
    <source>
        <dbReference type="ARBA" id="ARBA00005187"/>
    </source>
</evidence>
<dbReference type="SUPFAM" id="SSF52402">
    <property type="entry name" value="Adenine nucleotide alpha hydrolases-like"/>
    <property type="match status" value="1"/>
</dbReference>
<evidence type="ECO:0000256" key="4">
    <source>
        <dbReference type="ARBA" id="ARBA00048741"/>
    </source>
</evidence>
<name>E0RZJ7_BUTPB</name>